<dbReference type="EMBL" id="DF933814">
    <property type="protein sequence ID" value="GAM36451.1"/>
    <property type="molecule type" value="Genomic_DNA"/>
</dbReference>
<reference evidence="3" key="1">
    <citation type="journal article" date="2015" name="Genome Announc.">
        <title>Draft genome sequence of Talaromyces cellulolyticus strain Y-94, a source of lignocellulosic biomass-degrading enzymes.</title>
        <authorList>
            <person name="Fujii T."/>
            <person name="Koike H."/>
            <person name="Sawayama S."/>
            <person name="Yano S."/>
            <person name="Inoue H."/>
        </authorList>
    </citation>
    <scope>NUCLEOTIDE SEQUENCE [LARGE SCALE GENOMIC DNA]</scope>
    <source>
        <strain evidence="3">Y-94</strain>
    </source>
</reference>
<dbReference type="Proteomes" id="UP000053095">
    <property type="component" value="Unassembled WGS sequence"/>
</dbReference>
<evidence type="ECO:0000313" key="3">
    <source>
        <dbReference type="Proteomes" id="UP000053095"/>
    </source>
</evidence>
<accession>A0A510NW16</accession>
<gene>
    <name evidence="2" type="ORF">TCE0_018f05558</name>
</gene>
<protein>
    <submittedName>
        <fullName evidence="2">C2H2 finger domain protein</fullName>
    </submittedName>
</protein>
<name>A0A510NW16_TALPI</name>
<sequence length="239" mass="25804">MMAAERPFTGLTFYNAIWKDKGQSDSGMSRQWRHQSKSASITSAPTTMITSMPIDVTSASYPASQVSTPLSSASPVIGSAIHPDLAGDYSLPWNGMEIPLQPRPTVFGSHVRDSPDDMPFYSSPDTCGSPASDVAGYVLPPHPSSAPTSVMEPFAYSDLSASPLQLPAATREWDGLDIVSSAPNIMPLALDGNQMIHPSLHCQYPSPTWMGMNGMHYDENLLQRPASFPETTAWKSLTL</sequence>
<feature type="region of interest" description="Disordered" evidence="1">
    <location>
        <begin position="22"/>
        <end position="43"/>
    </location>
</feature>
<organism evidence="2 3">
    <name type="scientific">Talaromyces pinophilus</name>
    <name type="common">Penicillium pinophilum</name>
    <dbReference type="NCBI Taxonomy" id="128442"/>
    <lineage>
        <taxon>Eukaryota</taxon>
        <taxon>Fungi</taxon>
        <taxon>Dikarya</taxon>
        <taxon>Ascomycota</taxon>
        <taxon>Pezizomycotina</taxon>
        <taxon>Eurotiomycetes</taxon>
        <taxon>Eurotiomycetidae</taxon>
        <taxon>Eurotiales</taxon>
        <taxon>Trichocomaceae</taxon>
        <taxon>Talaromyces</taxon>
        <taxon>Talaromyces sect. Talaromyces</taxon>
    </lineage>
</organism>
<evidence type="ECO:0000256" key="1">
    <source>
        <dbReference type="SAM" id="MobiDB-lite"/>
    </source>
</evidence>
<keyword evidence="3" id="KW-1185">Reference proteome</keyword>
<dbReference type="AlphaFoldDB" id="A0A510NW16"/>
<evidence type="ECO:0000313" key="2">
    <source>
        <dbReference type="EMBL" id="GAM36451.1"/>
    </source>
</evidence>
<proteinExistence type="predicted"/>